<feature type="transmembrane region" description="Helical" evidence="7">
    <location>
        <begin position="360"/>
        <end position="381"/>
    </location>
</feature>
<dbReference type="PANTHER" id="PTHR23517:SF10">
    <property type="entry name" value="MAJOR FACILITATOR SUPERFAMILY (MFS) PROFILE DOMAIN-CONTAINING PROTEIN"/>
    <property type="match status" value="1"/>
</dbReference>
<keyword evidence="4 7" id="KW-0812">Transmembrane</keyword>
<feature type="transmembrane region" description="Helical" evidence="7">
    <location>
        <begin position="129"/>
        <end position="151"/>
    </location>
</feature>
<dbReference type="CDD" id="cd17329">
    <property type="entry name" value="MFS_MdtH_MDR_like"/>
    <property type="match status" value="1"/>
</dbReference>
<evidence type="ECO:0000256" key="4">
    <source>
        <dbReference type="ARBA" id="ARBA00022692"/>
    </source>
</evidence>
<reference evidence="9" key="1">
    <citation type="submission" date="2024-07" db="EMBL/GenBank/DDBJ databases">
        <title>Halotolerant mesophilic bacterium Ornithinibacillus sp. 4-3, sp. nov., isolated from soil.</title>
        <authorList>
            <person name="Sidarenka A.V."/>
            <person name="Guliayeva D.E."/>
            <person name="Leanovich S.I."/>
            <person name="Hileuskaya K.S."/>
            <person name="Akhremchuk A.E."/>
            <person name="Sikolenko M.A."/>
            <person name="Valentovich L.N."/>
        </authorList>
    </citation>
    <scope>NUCLEOTIDE SEQUENCE</scope>
    <source>
        <strain evidence="9">4-3</strain>
    </source>
</reference>
<evidence type="ECO:0000256" key="5">
    <source>
        <dbReference type="ARBA" id="ARBA00022989"/>
    </source>
</evidence>
<evidence type="ECO:0000259" key="8">
    <source>
        <dbReference type="PROSITE" id="PS50850"/>
    </source>
</evidence>
<dbReference type="SUPFAM" id="SSF103473">
    <property type="entry name" value="MFS general substrate transporter"/>
    <property type="match status" value="1"/>
</dbReference>
<organism evidence="9">
    <name type="scientific">Ornithinibacillus sp. 4-3</name>
    <dbReference type="NCBI Taxonomy" id="3231488"/>
    <lineage>
        <taxon>Bacteria</taxon>
        <taxon>Bacillati</taxon>
        <taxon>Bacillota</taxon>
        <taxon>Bacilli</taxon>
        <taxon>Bacillales</taxon>
        <taxon>Bacillaceae</taxon>
        <taxon>Ornithinibacillus</taxon>
    </lineage>
</organism>
<keyword evidence="2" id="KW-0813">Transport</keyword>
<dbReference type="PROSITE" id="PS50850">
    <property type="entry name" value="MFS"/>
    <property type="match status" value="1"/>
</dbReference>
<feature type="transmembrane region" description="Helical" evidence="7">
    <location>
        <begin position="157"/>
        <end position="177"/>
    </location>
</feature>
<dbReference type="InterPro" id="IPR011701">
    <property type="entry name" value="MFS"/>
</dbReference>
<evidence type="ECO:0000256" key="2">
    <source>
        <dbReference type="ARBA" id="ARBA00022448"/>
    </source>
</evidence>
<evidence type="ECO:0000256" key="7">
    <source>
        <dbReference type="SAM" id="Phobius"/>
    </source>
</evidence>
<dbReference type="Gene3D" id="1.20.1250.20">
    <property type="entry name" value="MFS general substrate transporter like domains"/>
    <property type="match status" value="2"/>
</dbReference>
<feature type="domain" description="Major facilitator superfamily (MFS) profile" evidence="8">
    <location>
        <begin position="4"/>
        <end position="386"/>
    </location>
</feature>
<name>A0AB39HQL5_9BACI</name>
<keyword evidence="3" id="KW-1003">Cell membrane</keyword>
<dbReference type="InterPro" id="IPR050171">
    <property type="entry name" value="MFS_Transporters"/>
</dbReference>
<keyword evidence="6 7" id="KW-0472">Membrane</keyword>
<feature type="transmembrane region" description="Helical" evidence="7">
    <location>
        <begin position="273"/>
        <end position="292"/>
    </location>
</feature>
<feature type="transmembrane region" description="Helical" evidence="7">
    <location>
        <begin position="95"/>
        <end position="117"/>
    </location>
</feature>
<accession>A0AB39HQL5</accession>
<evidence type="ECO:0000256" key="6">
    <source>
        <dbReference type="ARBA" id="ARBA00023136"/>
    </source>
</evidence>
<dbReference type="EMBL" id="CP162599">
    <property type="protein sequence ID" value="XDK33717.1"/>
    <property type="molecule type" value="Genomic_DNA"/>
</dbReference>
<feature type="transmembrane region" description="Helical" evidence="7">
    <location>
        <begin position="38"/>
        <end position="59"/>
    </location>
</feature>
<dbReference type="Pfam" id="PF07690">
    <property type="entry name" value="MFS_1"/>
    <property type="match status" value="1"/>
</dbReference>
<dbReference type="RefSeq" id="WP_368654395.1">
    <property type="nucleotide sequence ID" value="NZ_CP162599.1"/>
</dbReference>
<feature type="transmembrane region" description="Helical" evidence="7">
    <location>
        <begin position="245"/>
        <end position="261"/>
    </location>
</feature>
<keyword evidence="5 7" id="KW-1133">Transmembrane helix</keyword>
<feature type="transmembrane region" description="Helical" evidence="7">
    <location>
        <begin position="298"/>
        <end position="323"/>
    </location>
</feature>
<dbReference type="InterPro" id="IPR020846">
    <property type="entry name" value="MFS_dom"/>
</dbReference>
<dbReference type="GO" id="GO:0022857">
    <property type="term" value="F:transmembrane transporter activity"/>
    <property type="evidence" value="ECO:0007669"/>
    <property type="project" value="InterPro"/>
</dbReference>
<dbReference type="PANTHER" id="PTHR23517">
    <property type="entry name" value="RESISTANCE PROTEIN MDTM, PUTATIVE-RELATED-RELATED"/>
    <property type="match status" value="1"/>
</dbReference>
<dbReference type="InterPro" id="IPR036259">
    <property type="entry name" value="MFS_trans_sf"/>
</dbReference>
<sequence>MPKNIWILVTAMVVNTTGASFLWPLITIYMHNHLGKSLAFAGLILMFSNAASIVGNLIGGTLFDKYSAYKTLLYGAGIVLSASTVLIFYNDILPFALCLIFINFGSGITWPIMFALAGSVWPEGGRRSFNALYVGNNLGVALGATFGGLIASISFQYIFIANVLFFIAFLGIVIFTFKVMDQKSDPQMNTNVIEQRSKIEERAPFIALLILCIGFFVVTMTYAQWGSTIAAYTQDIGIPLEQYSILWAINGFLIVVGQPLIKWITNVVKSEKVHLYIGHSIFILSVLVALFAKDFTMFAVAMIIITIGEMLIWPAIPALAYRLAPKGKIGFYQGIVNSVGAAGRMTGPLLGGFIVDYFNIQLLFYILVGILFLPFITTAIFDRGLKKENQVG</sequence>
<feature type="transmembrane region" description="Helical" evidence="7">
    <location>
        <begin position="205"/>
        <end position="225"/>
    </location>
</feature>
<gene>
    <name evidence="9" type="ORF">AB4Y30_05020</name>
</gene>
<proteinExistence type="predicted"/>
<dbReference type="AlphaFoldDB" id="A0AB39HQL5"/>
<feature type="transmembrane region" description="Helical" evidence="7">
    <location>
        <begin position="5"/>
        <end position="26"/>
    </location>
</feature>
<evidence type="ECO:0000256" key="1">
    <source>
        <dbReference type="ARBA" id="ARBA00004651"/>
    </source>
</evidence>
<protein>
    <submittedName>
        <fullName evidence="9">MDR family MFS transporter</fullName>
    </submittedName>
</protein>
<evidence type="ECO:0000256" key="3">
    <source>
        <dbReference type="ARBA" id="ARBA00022475"/>
    </source>
</evidence>
<evidence type="ECO:0000313" key="9">
    <source>
        <dbReference type="EMBL" id="XDK33717.1"/>
    </source>
</evidence>
<comment type="subcellular location">
    <subcellularLocation>
        <location evidence="1">Cell membrane</location>
        <topology evidence="1">Multi-pass membrane protein</topology>
    </subcellularLocation>
</comment>
<dbReference type="GO" id="GO:0005886">
    <property type="term" value="C:plasma membrane"/>
    <property type="evidence" value="ECO:0007669"/>
    <property type="project" value="UniProtKB-SubCell"/>
</dbReference>
<feature type="transmembrane region" description="Helical" evidence="7">
    <location>
        <begin position="71"/>
        <end position="89"/>
    </location>
</feature>